<evidence type="ECO:0000313" key="1">
    <source>
        <dbReference type="EMBL" id="RNA32176.1"/>
    </source>
</evidence>
<dbReference type="AlphaFoldDB" id="A0A3M7S8R1"/>
<gene>
    <name evidence="1" type="ORF">BpHYR1_039834</name>
</gene>
<organism evidence="1 2">
    <name type="scientific">Brachionus plicatilis</name>
    <name type="common">Marine rotifer</name>
    <name type="synonym">Brachionus muelleri</name>
    <dbReference type="NCBI Taxonomy" id="10195"/>
    <lineage>
        <taxon>Eukaryota</taxon>
        <taxon>Metazoa</taxon>
        <taxon>Spiralia</taxon>
        <taxon>Gnathifera</taxon>
        <taxon>Rotifera</taxon>
        <taxon>Eurotatoria</taxon>
        <taxon>Monogononta</taxon>
        <taxon>Pseudotrocha</taxon>
        <taxon>Ploima</taxon>
        <taxon>Brachionidae</taxon>
        <taxon>Brachionus</taxon>
    </lineage>
</organism>
<evidence type="ECO:0000313" key="2">
    <source>
        <dbReference type="Proteomes" id="UP000276133"/>
    </source>
</evidence>
<name>A0A3M7S8R1_BRAPC</name>
<accession>A0A3M7S8R1</accession>
<proteinExistence type="predicted"/>
<dbReference type="Proteomes" id="UP000276133">
    <property type="component" value="Unassembled WGS sequence"/>
</dbReference>
<protein>
    <submittedName>
        <fullName evidence="1">Uncharacterized protein</fullName>
    </submittedName>
</protein>
<keyword evidence="2" id="KW-1185">Reference proteome</keyword>
<dbReference type="EMBL" id="REGN01001834">
    <property type="protein sequence ID" value="RNA32176.1"/>
    <property type="molecule type" value="Genomic_DNA"/>
</dbReference>
<reference evidence="1 2" key="1">
    <citation type="journal article" date="2018" name="Sci. Rep.">
        <title>Genomic signatures of local adaptation to the degree of environmental predictability in rotifers.</title>
        <authorList>
            <person name="Franch-Gras L."/>
            <person name="Hahn C."/>
            <person name="Garcia-Roger E.M."/>
            <person name="Carmona M.J."/>
            <person name="Serra M."/>
            <person name="Gomez A."/>
        </authorList>
    </citation>
    <scope>NUCLEOTIDE SEQUENCE [LARGE SCALE GENOMIC DNA]</scope>
    <source>
        <strain evidence="1">HYR1</strain>
    </source>
</reference>
<comment type="caution">
    <text evidence="1">The sequence shown here is derived from an EMBL/GenBank/DDBJ whole genome shotgun (WGS) entry which is preliminary data.</text>
</comment>
<sequence length="251" mass="29140">MNEQSNPMVVEFVDMFAKNSAMKNSSKLKKYQNKVCINHDLTEAERVIAKKLRDERNSKLEQIDQTTGLKYGTENKKKFHYVHINITELKYNEPSIVYNTVIVDSQTVDTLVVTDHINTNDNHIEFRDQFCSNLYSQPVTEQKPDETIFQNEICLIRRETSEFWLNGLNCRSKTFSWCPAELTRMFPFFQSMTIMVESWSMPHEASFSPAGSNARIPTPSVWPPFRMNVVCKVVESQTKIYGDFPTWPVAT</sequence>